<comment type="caution">
    <text evidence="1">The sequence shown here is derived from an EMBL/GenBank/DDBJ whole genome shotgun (WGS) entry which is preliminary data.</text>
</comment>
<dbReference type="EMBL" id="CM031817">
    <property type="protein sequence ID" value="KAG6643454.1"/>
    <property type="molecule type" value="Genomic_DNA"/>
</dbReference>
<proteinExistence type="predicted"/>
<sequence>MACFSPVAEYGYTMNITEKTDVCNYGVVLLKKPRPCAVGYKCRYRNRPWLPFPSPTCILCPLVQMVDLSPTS</sequence>
<accession>A0A8T1PNI7</accession>
<name>A0A8T1PNI7_CARIL</name>
<evidence type="ECO:0000313" key="2">
    <source>
        <dbReference type="Proteomes" id="UP000811609"/>
    </source>
</evidence>
<evidence type="ECO:0000313" key="1">
    <source>
        <dbReference type="EMBL" id="KAG6643454.1"/>
    </source>
</evidence>
<keyword evidence="2" id="KW-1185">Reference proteome</keyword>
<reference evidence="1" key="1">
    <citation type="submission" date="2020-12" db="EMBL/GenBank/DDBJ databases">
        <title>WGS assembly of Carya illinoinensis cv. Pawnee.</title>
        <authorList>
            <person name="Platts A."/>
            <person name="Shu S."/>
            <person name="Wright S."/>
            <person name="Barry K."/>
            <person name="Edger P."/>
            <person name="Pires J.C."/>
            <person name="Schmutz J."/>
        </authorList>
    </citation>
    <scope>NUCLEOTIDE SEQUENCE</scope>
    <source>
        <tissue evidence="1">Leaf</tissue>
    </source>
</reference>
<protein>
    <submittedName>
        <fullName evidence="1">Uncharacterized protein</fullName>
    </submittedName>
</protein>
<organism evidence="1 2">
    <name type="scientific">Carya illinoinensis</name>
    <name type="common">Pecan</name>
    <dbReference type="NCBI Taxonomy" id="32201"/>
    <lineage>
        <taxon>Eukaryota</taxon>
        <taxon>Viridiplantae</taxon>
        <taxon>Streptophyta</taxon>
        <taxon>Embryophyta</taxon>
        <taxon>Tracheophyta</taxon>
        <taxon>Spermatophyta</taxon>
        <taxon>Magnoliopsida</taxon>
        <taxon>eudicotyledons</taxon>
        <taxon>Gunneridae</taxon>
        <taxon>Pentapetalae</taxon>
        <taxon>rosids</taxon>
        <taxon>fabids</taxon>
        <taxon>Fagales</taxon>
        <taxon>Juglandaceae</taxon>
        <taxon>Carya</taxon>
    </lineage>
</organism>
<dbReference type="Proteomes" id="UP000811609">
    <property type="component" value="Chromosome 9"/>
</dbReference>
<gene>
    <name evidence="1" type="ORF">CIPAW_09G213000</name>
</gene>
<dbReference type="AlphaFoldDB" id="A0A8T1PNI7"/>